<accession>A0A4Q6XHN8</accession>
<protein>
    <submittedName>
        <fullName evidence="2">Glycosyltransferase</fullName>
    </submittedName>
</protein>
<dbReference type="Pfam" id="PF00535">
    <property type="entry name" value="Glycos_transf_2"/>
    <property type="match status" value="1"/>
</dbReference>
<dbReference type="CDD" id="cd00761">
    <property type="entry name" value="Glyco_tranf_GTA_type"/>
    <property type="match status" value="1"/>
</dbReference>
<keyword evidence="3" id="KW-1185">Reference proteome</keyword>
<dbReference type="PANTHER" id="PTHR22916:SF3">
    <property type="entry name" value="UDP-GLCNAC:BETAGAL BETA-1,3-N-ACETYLGLUCOSAMINYLTRANSFERASE-LIKE PROTEIN 1"/>
    <property type="match status" value="1"/>
</dbReference>
<keyword evidence="2" id="KW-0808">Transferase</keyword>
<dbReference type="OrthoDB" id="927791at2"/>
<dbReference type="InterPro" id="IPR029044">
    <property type="entry name" value="Nucleotide-diphossugar_trans"/>
</dbReference>
<reference evidence="2 3" key="1">
    <citation type="submission" date="2019-02" db="EMBL/GenBank/DDBJ databases">
        <authorList>
            <person name="Li Y."/>
        </authorList>
    </citation>
    <scope>NUCLEOTIDE SEQUENCE [LARGE SCALE GENOMIC DNA]</scope>
    <source>
        <strain evidence="2 3">30C10-4-7</strain>
    </source>
</reference>
<gene>
    <name evidence="2" type="ORF">EWE74_09705</name>
</gene>
<dbReference type="EMBL" id="SGIT01000002">
    <property type="protein sequence ID" value="RZF59441.1"/>
    <property type="molecule type" value="Genomic_DNA"/>
</dbReference>
<proteinExistence type="predicted"/>
<name>A0A4Q6XHN8_9SPHI</name>
<dbReference type="SUPFAM" id="SSF53448">
    <property type="entry name" value="Nucleotide-diphospho-sugar transferases"/>
    <property type="match status" value="1"/>
</dbReference>
<sequence>MKQPKVSVIMPVYNTEKYVKEAIQSILDQTLMDFELIVINDGSTDNSLHLVKTIPDSRIRVLSQENAGQGAARNHGLQYARGEYIYFMDSDDILDREALRECFQICEEQHVDFVFFDAINFGENYQNILTYERKHYLDEGIKAGIAWFTEQLEKNCYRVPVWLNFIRFSFLEKNGLYFETIRHEDDIFTTLLYCKAKKVAFLSKPFFHRRLRPNSVITSTYTLKDAQAYFTVAGILMSAAGKMEAIKVRAIKTFVGQMLNAAIWRGYVLPWRDKLAILQSIPRQYIYVIQIRSLLKLFFKRK</sequence>
<dbReference type="PANTHER" id="PTHR22916">
    <property type="entry name" value="GLYCOSYLTRANSFERASE"/>
    <property type="match status" value="1"/>
</dbReference>
<dbReference type="AlphaFoldDB" id="A0A4Q6XHN8"/>
<dbReference type="RefSeq" id="WP_130141362.1">
    <property type="nucleotide sequence ID" value="NZ_SGIT01000002.1"/>
</dbReference>
<dbReference type="InterPro" id="IPR001173">
    <property type="entry name" value="Glyco_trans_2-like"/>
</dbReference>
<organism evidence="2 3">
    <name type="scientific">Sphingobacterium corticibacterium</name>
    <dbReference type="NCBI Taxonomy" id="2484746"/>
    <lineage>
        <taxon>Bacteria</taxon>
        <taxon>Pseudomonadati</taxon>
        <taxon>Bacteroidota</taxon>
        <taxon>Sphingobacteriia</taxon>
        <taxon>Sphingobacteriales</taxon>
        <taxon>Sphingobacteriaceae</taxon>
        <taxon>Sphingobacterium</taxon>
    </lineage>
</organism>
<evidence type="ECO:0000313" key="3">
    <source>
        <dbReference type="Proteomes" id="UP000292855"/>
    </source>
</evidence>
<dbReference type="Gene3D" id="3.90.550.10">
    <property type="entry name" value="Spore Coat Polysaccharide Biosynthesis Protein SpsA, Chain A"/>
    <property type="match status" value="1"/>
</dbReference>
<evidence type="ECO:0000259" key="1">
    <source>
        <dbReference type="Pfam" id="PF00535"/>
    </source>
</evidence>
<dbReference type="Proteomes" id="UP000292855">
    <property type="component" value="Unassembled WGS sequence"/>
</dbReference>
<feature type="domain" description="Glycosyltransferase 2-like" evidence="1">
    <location>
        <begin position="7"/>
        <end position="125"/>
    </location>
</feature>
<comment type="caution">
    <text evidence="2">The sequence shown here is derived from an EMBL/GenBank/DDBJ whole genome shotgun (WGS) entry which is preliminary data.</text>
</comment>
<dbReference type="GO" id="GO:0016758">
    <property type="term" value="F:hexosyltransferase activity"/>
    <property type="evidence" value="ECO:0007669"/>
    <property type="project" value="UniProtKB-ARBA"/>
</dbReference>
<evidence type="ECO:0000313" key="2">
    <source>
        <dbReference type="EMBL" id="RZF59441.1"/>
    </source>
</evidence>